<feature type="domain" description="Polysaccharide biosynthesis protein CapD-like" evidence="2">
    <location>
        <begin position="8"/>
        <end position="297"/>
    </location>
</feature>
<reference evidence="3" key="1">
    <citation type="submission" date="2019-11" db="EMBL/GenBank/DDBJ databases">
        <title>Microbial mats filling the niche in hypersaline microbial mats.</title>
        <authorList>
            <person name="Wong H.L."/>
            <person name="Macleod F.I."/>
            <person name="White R.A. III"/>
            <person name="Burns B.P."/>
        </authorList>
    </citation>
    <scope>NUCLEOTIDE SEQUENCE</scope>
    <source>
        <strain evidence="3">Rbin_158</strain>
    </source>
</reference>
<name>A0A9D5Q8K7_9BACT</name>
<comment type="caution">
    <text evidence="3">The sequence shown here is derived from an EMBL/GenBank/DDBJ whole genome shotgun (WGS) entry which is preliminary data.</text>
</comment>
<dbReference type="SUPFAM" id="SSF51735">
    <property type="entry name" value="NAD(P)-binding Rossmann-fold domains"/>
    <property type="match status" value="1"/>
</dbReference>
<evidence type="ECO:0000313" key="4">
    <source>
        <dbReference type="Proteomes" id="UP000649604"/>
    </source>
</evidence>
<dbReference type="Pfam" id="PF02719">
    <property type="entry name" value="Polysacc_synt_2"/>
    <property type="match status" value="1"/>
</dbReference>
<dbReference type="AlphaFoldDB" id="A0A9D5Q8K7"/>
<sequence>MMLTDQNVVITGGTGSLGKVLLRRLLAGEMGKPRKIIIYSRDEAKQHDLRLTYLHRRAATDEVIYHNFEQLLNFRIGDVRDFHCLSAVLRDAHVVFNAAALKQVPTCEYFPFEAVHTNILGAENIVRAIREHRLPVHTVVGISTDKACKPVNVMGMTKALQERVFLRANLECPDTRFICVRYGNVLASRGSVIPLFHEQIRSGGHVTVTTPEMTRFLLSLDQAVDMIFASLRQAHRGETYIPRVPAARIVDVARVLIGALPIEITFTGIRPGEKIHEILISEEEIHRTILRDSYYVILPILPELQYLEPQPPALQQEFSSANALISQQDVQKLLHTHGLLSHDQSLSEGELLR</sequence>
<dbReference type="Gene3D" id="3.40.50.720">
    <property type="entry name" value="NAD(P)-binding Rossmann-like Domain"/>
    <property type="match status" value="1"/>
</dbReference>
<accession>A0A9D5Q8K7</accession>
<dbReference type="CDD" id="cd05237">
    <property type="entry name" value="UDP_invert_4-6DH_SDR_e"/>
    <property type="match status" value="1"/>
</dbReference>
<dbReference type="InterPro" id="IPR051203">
    <property type="entry name" value="Polysaccharide_Synthase-Rel"/>
</dbReference>
<evidence type="ECO:0000313" key="3">
    <source>
        <dbReference type="EMBL" id="MBD3326971.1"/>
    </source>
</evidence>
<evidence type="ECO:0000259" key="2">
    <source>
        <dbReference type="Pfam" id="PF02719"/>
    </source>
</evidence>
<gene>
    <name evidence="3" type="ORF">GF339_20465</name>
</gene>
<proteinExistence type="inferred from homology"/>
<dbReference type="InterPro" id="IPR003869">
    <property type="entry name" value="Polysac_CapD-like"/>
</dbReference>
<comment type="similarity">
    <text evidence="1">Belongs to the polysaccharide synthase family.</text>
</comment>
<evidence type="ECO:0000256" key="1">
    <source>
        <dbReference type="ARBA" id="ARBA00007430"/>
    </source>
</evidence>
<dbReference type="InterPro" id="IPR036291">
    <property type="entry name" value="NAD(P)-bd_dom_sf"/>
</dbReference>
<organism evidence="3 4">
    <name type="scientific">candidate division KSB3 bacterium</name>
    <dbReference type="NCBI Taxonomy" id="2044937"/>
    <lineage>
        <taxon>Bacteria</taxon>
        <taxon>candidate division KSB3</taxon>
    </lineage>
</organism>
<dbReference type="PANTHER" id="PTHR43318">
    <property type="entry name" value="UDP-N-ACETYLGLUCOSAMINE 4,6-DEHYDRATASE"/>
    <property type="match status" value="1"/>
</dbReference>
<protein>
    <submittedName>
        <fullName evidence="3">NAD-dependent epimerase/dehydratase family protein</fullName>
    </submittedName>
</protein>
<dbReference type="Proteomes" id="UP000649604">
    <property type="component" value="Unassembled WGS sequence"/>
</dbReference>
<dbReference type="PANTHER" id="PTHR43318:SF2">
    <property type="entry name" value="UDP-N-ACETYLGLUCOSAMINE 4,6-DEHYDRATASE (INVERTING)"/>
    <property type="match status" value="1"/>
</dbReference>
<dbReference type="EMBL" id="WJJP01000667">
    <property type="protein sequence ID" value="MBD3326971.1"/>
    <property type="molecule type" value="Genomic_DNA"/>
</dbReference>